<dbReference type="Gene3D" id="3.30.750.24">
    <property type="entry name" value="STAS domain"/>
    <property type="match status" value="1"/>
</dbReference>
<protein>
    <submittedName>
        <fullName evidence="2">STAS domain-containing protein</fullName>
    </submittedName>
</protein>
<proteinExistence type="predicted"/>
<keyword evidence="3" id="KW-1185">Reference proteome</keyword>
<dbReference type="RefSeq" id="WP_284100357.1">
    <property type="nucleotide sequence ID" value="NZ_JARRAF010000007.1"/>
</dbReference>
<dbReference type="InterPro" id="IPR036513">
    <property type="entry name" value="STAS_dom_sf"/>
</dbReference>
<dbReference type="CDD" id="cd07043">
    <property type="entry name" value="STAS_anti-anti-sigma_factors"/>
    <property type="match status" value="1"/>
</dbReference>
<evidence type="ECO:0000259" key="1">
    <source>
        <dbReference type="PROSITE" id="PS50801"/>
    </source>
</evidence>
<dbReference type="SUPFAM" id="SSF52091">
    <property type="entry name" value="SpoIIaa-like"/>
    <property type="match status" value="1"/>
</dbReference>
<evidence type="ECO:0000313" key="3">
    <source>
        <dbReference type="Proteomes" id="UP001172778"/>
    </source>
</evidence>
<sequence>MGLNSIHRGEQCVLRISGDLTIYTATTTKERLLDELRTSEQLEVDLSEVDEIDTAGIQLLLLLKREAAAANKVLAFHGHSRAVLEVLDLYNMAWVFGDPVLLSGEH</sequence>
<gene>
    <name evidence="2" type="ORF">PZA18_08345</name>
</gene>
<dbReference type="PROSITE" id="PS50801">
    <property type="entry name" value="STAS"/>
    <property type="match status" value="1"/>
</dbReference>
<dbReference type="Proteomes" id="UP001172778">
    <property type="component" value="Unassembled WGS sequence"/>
</dbReference>
<comment type="caution">
    <text evidence="2">The sequence shown here is derived from an EMBL/GenBank/DDBJ whole genome shotgun (WGS) entry which is preliminary data.</text>
</comment>
<feature type="domain" description="STAS" evidence="1">
    <location>
        <begin position="13"/>
        <end position="106"/>
    </location>
</feature>
<organism evidence="2 3">
    <name type="scientific">Parachitinimonas caeni</name>
    <dbReference type="NCBI Taxonomy" id="3031301"/>
    <lineage>
        <taxon>Bacteria</taxon>
        <taxon>Pseudomonadati</taxon>
        <taxon>Pseudomonadota</taxon>
        <taxon>Betaproteobacteria</taxon>
        <taxon>Neisseriales</taxon>
        <taxon>Chitinibacteraceae</taxon>
        <taxon>Parachitinimonas</taxon>
    </lineage>
</organism>
<name>A0ABT7DVG3_9NEIS</name>
<dbReference type="InterPro" id="IPR002645">
    <property type="entry name" value="STAS_dom"/>
</dbReference>
<dbReference type="PANTHER" id="PTHR35849:SF2">
    <property type="entry name" value="BLR2341 PROTEIN"/>
    <property type="match status" value="1"/>
</dbReference>
<dbReference type="Pfam" id="PF13466">
    <property type="entry name" value="STAS_2"/>
    <property type="match status" value="1"/>
</dbReference>
<accession>A0ABT7DVG3</accession>
<dbReference type="EMBL" id="JARRAF010000007">
    <property type="protein sequence ID" value="MDK2124054.1"/>
    <property type="molecule type" value="Genomic_DNA"/>
</dbReference>
<dbReference type="PANTHER" id="PTHR35849">
    <property type="entry name" value="BLR2341 PROTEIN"/>
    <property type="match status" value="1"/>
</dbReference>
<reference evidence="2" key="1">
    <citation type="submission" date="2023-03" db="EMBL/GenBank/DDBJ databases">
        <title>Chitinimonas shenzhenensis gen. nov., sp. nov., a novel member of family Burkholderiaceae isolated from activated sludge collected in Shen Zhen, China.</title>
        <authorList>
            <person name="Wang X."/>
        </authorList>
    </citation>
    <scope>NUCLEOTIDE SEQUENCE</scope>
    <source>
        <strain evidence="2">DQS-5</strain>
    </source>
</reference>
<dbReference type="InterPro" id="IPR058548">
    <property type="entry name" value="MlaB-like_STAS"/>
</dbReference>
<evidence type="ECO:0000313" key="2">
    <source>
        <dbReference type="EMBL" id="MDK2124054.1"/>
    </source>
</evidence>
<dbReference type="InterPro" id="IPR052746">
    <property type="entry name" value="MlaB_ABC_Transporter"/>
</dbReference>